<evidence type="ECO:0000313" key="4">
    <source>
        <dbReference type="Proteomes" id="UP000232722"/>
    </source>
</evidence>
<reference evidence="1 4" key="2">
    <citation type="submission" date="2017-09" db="EMBL/GenBank/DDBJ databases">
        <title>Extensive intraspecific genome diversity in a model arbuscular mycorrhizal fungus.</title>
        <authorList>
            <person name="Chen E.C."/>
            <person name="Morin E."/>
            <person name="Beaudet D."/>
            <person name="Noel J."/>
            <person name="Ndikumana S."/>
            <person name="Charron P."/>
            <person name="St-Onge C."/>
            <person name="Giorgi J."/>
            <person name="Grigoriev I.V."/>
            <person name="Roux C."/>
            <person name="Martin F.M."/>
            <person name="Corradi N."/>
        </authorList>
    </citation>
    <scope>NUCLEOTIDE SEQUENCE [LARGE SCALE GENOMIC DNA]</scope>
    <source>
        <strain evidence="1 4">A5</strain>
    </source>
</reference>
<dbReference type="VEuPathDB" id="FungiDB:RhiirA1_456532"/>
<protein>
    <submittedName>
        <fullName evidence="2">Uncharacterized protein</fullName>
    </submittedName>
</protein>
<sequence length="228" mass="25714">MKVHKKAENDLKEREHWYNTKELNLSAFLNCHKALVGQLDNKTEYERYNDALKCSTTTITSTAISLPTFALRAMSAIILYSPSRFGTIACIFCSIQGQQEGFAVTDFAAVVTAKARQFRLESIYELKCDTCIGSSYFYGISSDLPKYPKAHYYKQNVCEDGLWIKHILSRKLKPNNTSKATFTPNCYGGTESLNQIILRDAIPKLPVNAEKSRTSKATFTPHSKDITE</sequence>
<dbReference type="Proteomes" id="UP000232688">
    <property type="component" value="Unassembled WGS sequence"/>
</dbReference>
<organism evidence="2 3">
    <name type="scientific">Rhizophagus irregularis</name>
    <dbReference type="NCBI Taxonomy" id="588596"/>
    <lineage>
        <taxon>Eukaryota</taxon>
        <taxon>Fungi</taxon>
        <taxon>Fungi incertae sedis</taxon>
        <taxon>Mucoromycota</taxon>
        <taxon>Glomeromycotina</taxon>
        <taxon>Glomeromycetes</taxon>
        <taxon>Glomerales</taxon>
        <taxon>Glomeraceae</taxon>
        <taxon>Rhizophagus</taxon>
    </lineage>
</organism>
<evidence type="ECO:0000313" key="3">
    <source>
        <dbReference type="Proteomes" id="UP000232688"/>
    </source>
</evidence>
<dbReference type="VEuPathDB" id="FungiDB:FUN_008215"/>
<dbReference type="OrthoDB" id="2467026at2759"/>
<proteinExistence type="predicted"/>
<dbReference type="AlphaFoldDB" id="A0A2I1DUC4"/>
<reference evidence="1 4" key="1">
    <citation type="submission" date="2016-04" db="EMBL/GenBank/DDBJ databases">
        <title>Genome analyses suggest a sexual origin of heterokaryosis in a supposedly ancient asexual fungus.</title>
        <authorList>
            <person name="Ropars J."/>
            <person name="Sedzielewska K."/>
            <person name="Noel J."/>
            <person name="Charron P."/>
            <person name="Farinelli L."/>
            <person name="Marton T."/>
            <person name="Kruger M."/>
            <person name="Pelin A."/>
            <person name="Brachmann A."/>
            <person name="Corradi N."/>
        </authorList>
    </citation>
    <scope>NUCLEOTIDE SEQUENCE [LARGE SCALE GENOMIC DNA]</scope>
    <source>
        <strain evidence="1 4">A5</strain>
    </source>
</reference>
<evidence type="ECO:0000313" key="1">
    <source>
        <dbReference type="EMBL" id="PKC15851.1"/>
    </source>
</evidence>
<reference evidence="2 3" key="4">
    <citation type="submission" date="2017-10" db="EMBL/GenBank/DDBJ databases">
        <title>Genome analyses suggest a sexual origin of heterokaryosis in a supposedly ancient asexual fungus.</title>
        <authorList>
            <person name="Corradi N."/>
            <person name="Sedzielewska K."/>
            <person name="Noel J."/>
            <person name="Charron P."/>
            <person name="Farinelli L."/>
            <person name="Marton T."/>
            <person name="Kruger M."/>
            <person name="Pelin A."/>
            <person name="Brachmann A."/>
            <person name="Corradi N."/>
        </authorList>
    </citation>
    <scope>NUCLEOTIDE SEQUENCE [LARGE SCALE GENOMIC DNA]</scope>
    <source>
        <strain evidence="2 3">A1</strain>
    </source>
</reference>
<dbReference type="VEuPathDB" id="FungiDB:RhiirFUN_008588"/>
<comment type="caution">
    <text evidence="2">The sequence shown here is derived from an EMBL/GenBank/DDBJ whole genome shotgun (WGS) entry which is preliminary data.</text>
</comment>
<evidence type="ECO:0000313" key="2">
    <source>
        <dbReference type="EMBL" id="PKC69010.1"/>
    </source>
</evidence>
<accession>A0A2I1DUC4</accession>
<gene>
    <name evidence="2" type="ORF">RhiirA1_456532</name>
    <name evidence="1" type="ORF">RhiirA5_407681</name>
</gene>
<dbReference type="EMBL" id="LLXJ01000070">
    <property type="protein sequence ID" value="PKC15851.1"/>
    <property type="molecule type" value="Genomic_DNA"/>
</dbReference>
<name>A0A2I1DUC4_9GLOM</name>
<reference evidence="2 3" key="3">
    <citation type="submission" date="2017-10" db="EMBL/GenBank/DDBJ databases">
        <title>Extensive intraspecific genome diversity in a model arbuscular mycorrhizal fungus.</title>
        <authorList>
            <person name="Chen E.C.H."/>
            <person name="Morin E."/>
            <person name="Baudet D."/>
            <person name="Noel J."/>
            <person name="Ndikumana S."/>
            <person name="Charron P."/>
            <person name="St-Onge C."/>
            <person name="Giorgi J."/>
            <person name="Grigoriev I.V."/>
            <person name="Roux C."/>
            <person name="Martin F.M."/>
            <person name="Corradi N."/>
        </authorList>
    </citation>
    <scope>NUCLEOTIDE SEQUENCE [LARGE SCALE GENOMIC DNA]</scope>
    <source>
        <strain evidence="2 3">A1</strain>
    </source>
</reference>
<dbReference type="EMBL" id="LLXH01000299">
    <property type="protein sequence ID" value="PKC69010.1"/>
    <property type="molecule type" value="Genomic_DNA"/>
</dbReference>
<dbReference type="Proteomes" id="UP000232722">
    <property type="component" value="Unassembled WGS sequence"/>
</dbReference>